<dbReference type="Pfam" id="PF01578">
    <property type="entry name" value="Cytochrom_C_asm"/>
    <property type="match status" value="1"/>
</dbReference>
<evidence type="ECO:0000313" key="10">
    <source>
        <dbReference type="Proteomes" id="UP000324575"/>
    </source>
</evidence>
<comment type="caution">
    <text evidence="9">The sequence shown here is derived from an EMBL/GenBank/DDBJ whole genome shotgun (WGS) entry which is preliminary data.</text>
</comment>
<feature type="transmembrane region" description="Helical" evidence="6">
    <location>
        <begin position="36"/>
        <end position="57"/>
    </location>
</feature>
<evidence type="ECO:0000256" key="2">
    <source>
        <dbReference type="ARBA" id="ARBA00022692"/>
    </source>
</evidence>
<dbReference type="AlphaFoldDB" id="A0A5M8P2I8"/>
<keyword evidence="3" id="KW-0201">Cytochrome c-type biogenesis</keyword>
<evidence type="ECO:0000256" key="4">
    <source>
        <dbReference type="ARBA" id="ARBA00022989"/>
    </source>
</evidence>
<feature type="transmembrane region" description="Helical" evidence="6">
    <location>
        <begin position="197"/>
        <end position="218"/>
    </location>
</feature>
<protein>
    <submittedName>
        <fullName evidence="9">Cytochrome c biogenesis protein CcsA</fullName>
    </submittedName>
</protein>
<feature type="domain" description="Cytochrome c assembly protein" evidence="7">
    <location>
        <begin position="221"/>
        <end position="383"/>
    </location>
</feature>
<keyword evidence="5 6" id="KW-0472">Membrane</keyword>
<evidence type="ECO:0000256" key="3">
    <source>
        <dbReference type="ARBA" id="ARBA00022748"/>
    </source>
</evidence>
<dbReference type="GO" id="GO:0017004">
    <property type="term" value="P:cytochrome complex assembly"/>
    <property type="evidence" value="ECO:0007669"/>
    <property type="project" value="UniProtKB-KW"/>
</dbReference>
<accession>A0A5M8P2I8</accession>
<evidence type="ECO:0000256" key="5">
    <source>
        <dbReference type="ARBA" id="ARBA00023136"/>
    </source>
</evidence>
<reference evidence="9 10" key="1">
    <citation type="submission" date="2019-03" db="EMBL/GenBank/DDBJ databases">
        <title>Single cell metagenomics reveals metabolic interactions within the superorganism composed of flagellate Streblomastix strix and complex community of Bacteroidetes bacteria on its surface.</title>
        <authorList>
            <person name="Treitli S.C."/>
            <person name="Kolisko M."/>
            <person name="Husnik F."/>
            <person name="Keeling P."/>
            <person name="Hampl V."/>
        </authorList>
    </citation>
    <scope>NUCLEOTIDE SEQUENCE [LARGE SCALE GENOMIC DNA]</scope>
    <source>
        <strain evidence="9">St1</strain>
    </source>
</reference>
<feature type="transmembrane region" description="Helical" evidence="6">
    <location>
        <begin position="357"/>
        <end position="379"/>
    </location>
</feature>
<feature type="transmembrane region" description="Helical" evidence="6">
    <location>
        <begin position="331"/>
        <end position="350"/>
    </location>
</feature>
<evidence type="ECO:0000259" key="7">
    <source>
        <dbReference type="Pfam" id="PF01578"/>
    </source>
</evidence>
<name>A0A5M8P2I8_9BACT</name>
<dbReference type="Pfam" id="PF05140">
    <property type="entry name" value="ResB"/>
    <property type="match status" value="1"/>
</dbReference>
<sequence length="386" mass="44302">MIKKTAFGSLILLLIVMAIATMVEKWFGTDTAHAAIYGSPWFVALWGICGVVSLVYVTQQLGGVWRRKWRSRMHKGFGVRGLHIAFFIILLGAFITYLTADRGYVHIRQGEKVHFYISEESAEKRSLPFDIKLLLFDIEYHAGTDEPADYISFLKVNDEVQQVSMNKILKRDGYRFYQMDFDPDEMGTTLLVSHDPWGIGITYTGYFLLGLAMIVLLFQRIGWKGVLAVLVPLAGLWYYISQINPMTPVLRSPMLAAHVSVIMLSYVLLLAMMVFSIAALSSKRLSHKFYRWNTALLYPAVFFLATGIFIGAVWANISWGRYWGWDAKETWALITLLVYALPFHKTSWSWFRHERNFHWFCVIAFLTILMTFFGVSYVLGGIHSYV</sequence>
<dbReference type="EMBL" id="SNRX01000006">
    <property type="protein sequence ID" value="KAA6302614.1"/>
    <property type="molecule type" value="Genomic_DNA"/>
</dbReference>
<dbReference type="InterPro" id="IPR045062">
    <property type="entry name" value="Cyt_c_biogenesis_CcsA/CcmC"/>
</dbReference>
<evidence type="ECO:0000259" key="8">
    <source>
        <dbReference type="Pfam" id="PF05140"/>
    </source>
</evidence>
<dbReference type="PANTHER" id="PTHR30071:SF1">
    <property type="entry name" value="CYTOCHROME B_B6 PROTEIN-RELATED"/>
    <property type="match status" value="1"/>
</dbReference>
<dbReference type="InterPro" id="IPR007816">
    <property type="entry name" value="ResB-like_domain"/>
</dbReference>
<dbReference type="GO" id="GO:0020037">
    <property type="term" value="F:heme binding"/>
    <property type="evidence" value="ECO:0007669"/>
    <property type="project" value="InterPro"/>
</dbReference>
<dbReference type="PANTHER" id="PTHR30071">
    <property type="entry name" value="HEME EXPORTER PROTEIN C"/>
    <property type="match status" value="1"/>
</dbReference>
<feature type="transmembrane region" description="Helical" evidence="6">
    <location>
        <begin position="225"/>
        <end position="243"/>
    </location>
</feature>
<feature type="domain" description="ResB-like" evidence="8">
    <location>
        <begin position="77"/>
        <end position="185"/>
    </location>
</feature>
<evidence type="ECO:0000313" key="9">
    <source>
        <dbReference type="EMBL" id="KAA6302614.1"/>
    </source>
</evidence>
<proteinExistence type="predicted"/>
<dbReference type="Proteomes" id="UP000324575">
    <property type="component" value="Unassembled WGS sequence"/>
</dbReference>
<evidence type="ECO:0000256" key="1">
    <source>
        <dbReference type="ARBA" id="ARBA00004141"/>
    </source>
</evidence>
<keyword evidence="4 6" id="KW-1133">Transmembrane helix</keyword>
<feature type="transmembrane region" description="Helical" evidence="6">
    <location>
        <begin position="296"/>
        <end position="319"/>
    </location>
</feature>
<evidence type="ECO:0000256" key="6">
    <source>
        <dbReference type="SAM" id="Phobius"/>
    </source>
</evidence>
<feature type="transmembrane region" description="Helical" evidence="6">
    <location>
        <begin position="77"/>
        <end position="98"/>
    </location>
</feature>
<comment type="subcellular location">
    <subcellularLocation>
        <location evidence="1">Membrane</location>
        <topology evidence="1">Multi-pass membrane protein</topology>
    </subcellularLocation>
</comment>
<gene>
    <name evidence="9" type="ORF">EZS26_001121</name>
</gene>
<keyword evidence="2 6" id="KW-0812">Transmembrane</keyword>
<organism evidence="9 10">
    <name type="scientific">Candidatus Ordinivivax streblomastigis</name>
    <dbReference type="NCBI Taxonomy" id="2540710"/>
    <lineage>
        <taxon>Bacteria</taxon>
        <taxon>Pseudomonadati</taxon>
        <taxon>Bacteroidota</taxon>
        <taxon>Bacteroidia</taxon>
        <taxon>Bacteroidales</taxon>
        <taxon>Candidatus Ordinivivax</taxon>
    </lineage>
</organism>
<dbReference type="GO" id="GO:0005886">
    <property type="term" value="C:plasma membrane"/>
    <property type="evidence" value="ECO:0007669"/>
    <property type="project" value="TreeGrafter"/>
</dbReference>
<feature type="transmembrane region" description="Helical" evidence="6">
    <location>
        <begin position="255"/>
        <end position="275"/>
    </location>
</feature>
<dbReference type="InterPro" id="IPR002541">
    <property type="entry name" value="Cyt_c_assembly"/>
</dbReference>